<dbReference type="PANTHER" id="PTHR23150:SF19">
    <property type="entry name" value="FORMYLGLYCINE-GENERATING ENZYME"/>
    <property type="match status" value="1"/>
</dbReference>
<dbReference type="InterPro" id="IPR029058">
    <property type="entry name" value="AB_hydrolase_fold"/>
</dbReference>
<dbReference type="Pfam" id="PF03781">
    <property type="entry name" value="FGE-sulfatase"/>
    <property type="match status" value="1"/>
</dbReference>
<organism evidence="2 3">
    <name type="scientific">Candidatus Taylorbacteria bacterium RIFCSPHIGHO2_01_FULL_46_22b</name>
    <dbReference type="NCBI Taxonomy" id="1802301"/>
    <lineage>
        <taxon>Bacteria</taxon>
        <taxon>Candidatus Tayloriibacteriota</taxon>
    </lineage>
</organism>
<gene>
    <name evidence="2" type="ORF">A2664_02485</name>
</gene>
<accession>A0A1G2M326</accession>
<dbReference type="InterPro" id="IPR016187">
    <property type="entry name" value="CTDL_fold"/>
</dbReference>
<evidence type="ECO:0000259" key="1">
    <source>
        <dbReference type="Pfam" id="PF03781"/>
    </source>
</evidence>
<evidence type="ECO:0000313" key="3">
    <source>
        <dbReference type="Proteomes" id="UP000178873"/>
    </source>
</evidence>
<feature type="domain" description="Sulfatase-modifying factor enzyme-like" evidence="1">
    <location>
        <begin position="31"/>
        <end position="268"/>
    </location>
</feature>
<dbReference type="InterPro" id="IPR051043">
    <property type="entry name" value="Sulfatase_Mod_Factor_Kinase"/>
</dbReference>
<dbReference type="EMBL" id="MHRF01000007">
    <property type="protein sequence ID" value="OHA18306.1"/>
    <property type="molecule type" value="Genomic_DNA"/>
</dbReference>
<dbReference type="SUPFAM" id="SSF56436">
    <property type="entry name" value="C-type lectin-like"/>
    <property type="match status" value="1"/>
</dbReference>
<dbReference type="Gene3D" id="3.90.1580.10">
    <property type="entry name" value="paralog of FGE (formylglycine-generating enzyme)"/>
    <property type="match status" value="1"/>
</dbReference>
<dbReference type="PANTHER" id="PTHR23150">
    <property type="entry name" value="SULFATASE MODIFYING FACTOR 1, 2"/>
    <property type="match status" value="1"/>
</dbReference>
<dbReference type="Gene3D" id="3.40.50.1820">
    <property type="entry name" value="alpha/beta hydrolase"/>
    <property type="match status" value="1"/>
</dbReference>
<sequence length="781" mass="86020">MKNTLTISIATLVGVLLSDTRHIVAQSVTPVPNMIWINSGTFVMGSPLNEEGHTIYEEQQTRVTLTYGFYMNKFEATQQEYLDLTGLNPSTTTNLDAPVTKTSWNGAVNYCFLLTERERSAGRIPSNWEYRLPTDAEWEYCCRAGTTTRYSFGDDPTYTLINQYEWYIGNTGTNGLFPRSVGIKLPNRWGLYDMQGNVSEYALDWFIDNPFRGSLPGGSLVDSHGPTTGVWRVFRGGSFFEGVSSCRAAVRGGISPTSTSGLIGFRVVLAPATPEWRQVIETQLERPKYSSGPVKEVGKSKLVLVTHGWIPSWDIPQLSTAWVDEMTNSIDRYLTDKGLDGWQVVGYKWIEGAHPLDLLSIAFPTRAAQTALENAKREGRKLGEYLAGQGWSEIHFIAHSAGSGLIQAATEAIKDISPSTIVHVTFLDPFVGLDYSGVSSYGNRADWAENYYSRDLDTGGENWPFTQGLFDYCYNIEVTWVDDNKILGPVYISTPLGTQRCTQTVSSHGWPIQFYQNTIPPNTQLGSAGFGFPLSRAGGNWDYAISNYMVSPNALWVLGTPDDPQCNQLYTSTPPMIGERVDFSNSPIEKSSTGEVKIHGIDSFSLITGSPVWLAAVINPTNSVNLVSFDAKFVNANGSEGLLSLYWDTNSIGSVDEPAIQLGFKRYAFMFPRAASNTLHILGFRLDAFTNVPSSVLVTNVSLVSMGVSEPFTLSFAGVYTNMLPIFELTGPTGVVYTIETSSNLVDWTTSVVLVNNSGKVRFSDLASTNALQRFYRAVAP</sequence>
<name>A0A1G2M326_9BACT</name>
<dbReference type="AlphaFoldDB" id="A0A1G2M326"/>
<dbReference type="GO" id="GO:0120147">
    <property type="term" value="F:formylglycine-generating oxidase activity"/>
    <property type="evidence" value="ECO:0007669"/>
    <property type="project" value="TreeGrafter"/>
</dbReference>
<protein>
    <recommendedName>
        <fullName evidence="1">Sulfatase-modifying factor enzyme-like domain-containing protein</fullName>
    </recommendedName>
</protein>
<dbReference type="STRING" id="1802301.A2664_02485"/>
<dbReference type="InterPro" id="IPR005532">
    <property type="entry name" value="SUMF_dom"/>
</dbReference>
<reference evidence="2 3" key="1">
    <citation type="journal article" date="2016" name="Nat. Commun.">
        <title>Thousands of microbial genomes shed light on interconnected biogeochemical processes in an aquifer system.</title>
        <authorList>
            <person name="Anantharaman K."/>
            <person name="Brown C.T."/>
            <person name="Hug L.A."/>
            <person name="Sharon I."/>
            <person name="Castelle C.J."/>
            <person name="Probst A.J."/>
            <person name="Thomas B.C."/>
            <person name="Singh A."/>
            <person name="Wilkins M.J."/>
            <person name="Karaoz U."/>
            <person name="Brodie E.L."/>
            <person name="Williams K.H."/>
            <person name="Hubbard S.S."/>
            <person name="Banfield J.F."/>
        </authorList>
    </citation>
    <scope>NUCLEOTIDE SEQUENCE [LARGE SCALE GENOMIC DNA]</scope>
</reference>
<comment type="caution">
    <text evidence="2">The sequence shown here is derived from an EMBL/GenBank/DDBJ whole genome shotgun (WGS) entry which is preliminary data.</text>
</comment>
<proteinExistence type="predicted"/>
<dbReference type="InterPro" id="IPR042095">
    <property type="entry name" value="SUMF_sf"/>
</dbReference>
<dbReference type="Proteomes" id="UP000178873">
    <property type="component" value="Unassembled WGS sequence"/>
</dbReference>
<evidence type="ECO:0000313" key="2">
    <source>
        <dbReference type="EMBL" id="OHA18306.1"/>
    </source>
</evidence>